<dbReference type="VEuPathDB" id="VectorBase:ACMO_013477"/>
<feature type="compositionally biased region" description="Low complexity" evidence="3">
    <location>
        <begin position="322"/>
        <end position="340"/>
    </location>
</feature>
<dbReference type="Gene3D" id="3.30.70.330">
    <property type="match status" value="1"/>
</dbReference>
<evidence type="ECO:0000313" key="6">
    <source>
        <dbReference type="Proteomes" id="UP001105220"/>
    </source>
</evidence>
<dbReference type="GO" id="GO:0005634">
    <property type="term" value="C:nucleus"/>
    <property type="evidence" value="ECO:0007669"/>
    <property type="project" value="TreeGrafter"/>
</dbReference>
<evidence type="ECO:0000256" key="3">
    <source>
        <dbReference type="SAM" id="MobiDB-lite"/>
    </source>
</evidence>
<reference key="1">
    <citation type="journal article" date="2019" name="Genes (Basel)">
        <title>A High-Quality De novo Genome Assembly from a Single Mosquito Using PacBio Sequencing.</title>
        <authorList>
            <person name="Kingan S.B."/>
            <person name="Heaton H."/>
            <person name="Cudini J."/>
            <person name="Lambert C.C."/>
            <person name="Baybayan P."/>
            <person name="Galvin B.D."/>
            <person name="Durbin R."/>
            <person name="Korlach J."/>
            <person name="Lawniczak M.K.N."/>
        </authorList>
    </citation>
    <scope>NUCLEOTIDE SEQUENCE [LARGE SCALE GENOMIC DNA]</scope>
    <source>
        <strain>Mali-NIH</strain>
    </source>
</reference>
<evidence type="ECO:0000256" key="2">
    <source>
        <dbReference type="PROSITE-ProRule" id="PRU00176"/>
    </source>
</evidence>
<feature type="compositionally biased region" description="Gly residues" evidence="3">
    <location>
        <begin position="39"/>
        <end position="48"/>
    </location>
</feature>
<dbReference type="GO" id="GO:0006406">
    <property type="term" value="P:mRNA export from nucleus"/>
    <property type="evidence" value="ECO:0007669"/>
    <property type="project" value="TreeGrafter"/>
</dbReference>
<dbReference type="InterPro" id="IPR035979">
    <property type="entry name" value="RBD_domain_sf"/>
</dbReference>
<sequence>MDEDINLSLDEIIRKRHVAHPKARSAPAGAGGKQPKAVGGAGPRGGGTFREENGGYRGATKPRPVRDARYKIIRNKRAKIRDARDHLTEQKLGRVERYRQQKRDRQLLEHGFRALMLPPSPPRGALAALSSNQRNIGGYGPAEHLQVQLHNRRRYVEPEYIPGVHTGMVPQPAPLSMSALPHFRGNRHISLMAVDDEDMDDDEEDEYEAYGVLEVDRLAMSKSLGSGGGGGGLLNASRTLHNDMYALPSSIPPFPRFRTVRATGNTIASATSAGTAGSNGSSMLSYSAARPSSSTVHSDDPFDHYEVNQRPNMSVPPPPLPVSSSSSSRPLRSILRTRPSTTPPPTGNGGAGVPANLSPSMRARLERAPNPNKSMGIFAHNFNGDPPIKNYRTRTPSPPPPPTLTTGYRIVVSNLHPSVTQLDIKELFEDIGDLLESRLVRPGIAEVIYRNLKDAERAVDAYHNRQLDGQPMNCLLVNPRATYKPTATTTSTAMKYGR</sequence>
<dbReference type="CDD" id="cd12681">
    <property type="entry name" value="RRM_SKAR"/>
    <property type="match status" value="1"/>
</dbReference>
<feature type="domain" description="RRM" evidence="4">
    <location>
        <begin position="408"/>
        <end position="479"/>
    </location>
</feature>
<dbReference type="RefSeq" id="XP_049465372.1">
    <property type="nucleotide sequence ID" value="XM_049609415.1"/>
</dbReference>
<keyword evidence="1 2" id="KW-0694">RNA-binding</keyword>
<dbReference type="SMART" id="SM00360">
    <property type="entry name" value="RRM"/>
    <property type="match status" value="1"/>
</dbReference>
<evidence type="ECO:0000259" key="4">
    <source>
        <dbReference type="PROSITE" id="PS50102"/>
    </source>
</evidence>
<dbReference type="InterPro" id="IPR051229">
    <property type="entry name" value="ALYREF_mRNA_export"/>
</dbReference>
<dbReference type="InterPro" id="IPR012677">
    <property type="entry name" value="Nucleotide-bd_a/b_plait_sf"/>
</dbReference>
<name>A0A6E8UZ73_ANOCL</name>
<dbReference type="VEuPathDB" id="VectorBase:ACON000924"/>
<feature type="region of interest" description="Disordered" evidence="3">
    <location>
        <begin position="270"/>
        <end position="357"/>
    </location>
</feature>
<dbReference type="SUPFAM" id="SSF54928">
    <property type="entry name" value="RNA-binding domain, RBD"/>
    <property type="match status" value="1"/>
</dbReference>
<accession>A0A6E8UZ73</accession>
<reference evidence="5" key="2">
    <citation type="submission" date="2020-05" db="UniProtKB">
        <authorList>
            <consortium name="EnsemblMetazoa"/>
        </authorList>
    </citation>
    <scope>IDENTIFICATION</scope>
    <source>
        <strain evidence="5">Ngousso</strain>
    </source>
</reference>
<dbReference type="PROSITE" id="PS50102">
    <property type="entry name" value="RRM"/>
    <property type="match status" value="1"/>
</dbReference>
<feature type="compositionally biased region" description="Basic and acidic residues" evidence="3">
    <location>
        <begin position="297"/>
        <end position="307"/>
    </location>
</feature>
<keyword evidence="6" id="KW-1185">Reference proteome</keyword>
<proteinExistence type="predicted"/>
<protein>
    <submittedName>
        <fullName evidence="5">RRM domain-containing protein</fullName>
    </submittedName>
</protein>
<dbReference type="AlphaFoldDB" id="A0A6E8UZ73"/>
<evidence type="ECO:0000256" key="1">
    <source>
        <dbReference type="ARBA" id="ARBA00022884"/>
    </source>
</evidence>
<dbReference type="PANTHER" id="PTHR19965:SF94">
    <property type="entry name" value="FI13061P-RELATED"/>
    <property type="match status" value="1"/>
</dbReference>
<dbReference type="InterPro" id="IPR000504">
    <property type="entry name" value="RRM_dom"/>
</dbReference>
<feature type="compositionally biased region" description="Low complexity" evidence="3">
    <location>
        <begin position="270"/>
        <end position="282"/>
    </location>
</feature>
<evidence type="ECO:0000313" key="5">
    <source>
        <dbReference type="EnsemblMetazoa" id="ACON000924-PA"/>
    </source>
</evidence>
<dbReference type="Proteomes" id="UP001105220">
    <property type="component" value="Unplaced"/>
</dbReference>
<feature type="region of interest" description="Disordered" evidence="3">
    <location>
        <begin position="18"/>
        <end position="62"/>
    </location>
</feature>
<dbReference type="PANTHER" id="PTHR19965">
    <property type="entry name" value="RNA AND EXPORT FACTOR BINDING PROTEIN"/>
    <property type="match status" value="1"/>
</dbReference>
<dbReference type="GeneID" id="120961729"/>
<dbReference type="Pfam" id="PF00076">
    <property type="entry name" value="RRM_1"/>
    <property type="match status" value="1"/>
</dbReference>
<dbReference type="GO" id="GO:0003729">
    <property type="term" value="F:mRNA binding"/>
    <property type="evidence" value="ECO:0007669"/>
    <property type="project" value="TreeGrafter"/>
</dbReference>
<dbReference type="VEuPathDB" id="VectorBase:ACON2_037235"/>
<dbReference type="InterPro" id="IPR034784">
    <property type="entry name" value="PDIP3_RRM"/>
</dbReference>
<dbReference type="EnsemblMetazoa" id="ACON000924-RA">
    <property type="protein sequence ID" value="ACON000924-PA"/>
    <property type="gene ID" value="ACON000924"/>
</dbReference>
<organism evidence="5 6">
    <name type="scientific">Anopheles coluzzii</name>
    <name type="common">African malaria mosquito</name>
    <dbReference type="NCBI Taxonomy" id="1518534"/>
    <lineage>
        <taxon>Eukaryota</taxon>
        <taxon>Metazoa</taxon>
        <taxon>Ecdysozoa</taxon>
        <taxon>Arthropoda</taxon>
        <taxon>Hexapoda</taxon>
        <taxon>Insecta</taxon>
        <taxon>Pterygota</taxon>
        <taxon>Neoptera</taxon>
        <taxon>Endopterygota</taxon>
        <taxon>Diptera</taxon>
        <taxon>Nematocera</taxon>
        <taxon>Culicoidea</taxon>
        <taxon>Culicidae</taxon>
        <taxon>Anophelinae</taxon>
        <taxon>Anopheles</taxon>
    </lineage>
</organism>